<dbReference type="GO" id="GO:0046983">
    <property type="term" value="F:protein dimerization activity"/>
    <property type="evidence" value="ECO:0007669"/>
    <property type="project" value="InterPro"/>
</dbReference>
<dbReference type="Pfam" id="PF07730">
    <property type="entry name" value="HisKA_3"/>
    <property type="match status" value="1"/>
</dbReference>
<keyword evidence="1" id="KW-0808">Transferase</keyword>
<dbReference type="CDD" id="cd16917">
    <property type="entry name" value="HATPase_UhpB-NarQ-NarX-like"/>
    <property type="match status" value="1"/>
</dbReference>
<dbReference type="InterPro" id="IPR011123">
    <property type="entry name" value="Y_Y_Y"/>
</dbReference>
<evidence type="ECO:0000256" key="3">
    <source>
        <dbReference type="ARBA" id="ARBA00023012"/>
    </source>
</evidence>
<dbReference type="InterPro" id="IPR003594">
    <property type="entry name" value="HATPase_dom"/>
</dbReference>
<accession>A0A8J3ASC5</accession>
<dbReference type="SMART" id="SM00387">
    <property type="entry name" value="HATPase_c"/>
    <property type="match status" value="1"/>
</dbReference>
<dbReference type="Gene3D" id="3.30.565.10">
    <property type="entry name" value="Histidine kinase-like ATPase, C-terminal domain"/>
    <property type="match status" value="1"/>
</dbReference>
<reference evidence="7" key="1">
    <citation type="journal article" date="2019" name="Int. J. Syst. Evol. Microbiol.">
        <title>The Global Catalogue of Microorganisms (GCM) 10K type strain sequencing project: providing services to taxonomists for standard genome sequencing and annotation.</title>
        <authorList>
            <consortium name="The Broad Institute Genomics Platform"/>
            <consortium name="The Broad Institute Genome Sequencing Center for Infectious Disease"/>
            <person name="Wu L."/>
            <person name="Ma J."/>
        </authorList>
    </citation>
    <scope>NUCLEOTIDE SEQUENCE [LARGE SCALE GENOMIC DNA]</scope>
    <source>
        <strain evidence="7">CCM 2767</strain>
    </source>
</reference>
<evidence type="ECO:0000313" key="7">
    <source>
        <dbReference type="Proteomes" id="UP000642180"/>
    </source>
</evidence>
<keyword evidence="7" id="KW-1185">Reference proteome</keyword>
<evidence type="ECO:0000256" key="2">
    <source>
        <dbReference type="ARBA" id="ARBA00022777"/>
    </source>
</evidence>
<comment type="caution">
    <text evidence="6">The sequence shown here is derived from an EMBL/GenBank/DDBJ whole genome shotgun (WGS) entry which is preliminary data.</text>
</comment>
<name>A0A8J3ASC5_9BURK</name>
<dbReference type="InterPro" id="IPR050482">
    <property type="entry name" value="Sensor_HK_TwoCompSys"/>
</dbReference>
<dbReference type="Pfam" id="PF07495">
    <property type="entry name" value="Y_Y_Y"/>
    <property type="match status" value="1"/>
</dbReference>
<dbReference type="InterPro" id="IPR015943">
    <property type="entry name" value="WD40/YVTN_repeat-like_dom_sf"/>
</dbReference>
<evidence type="ECO:0000256" key="1">
    <source>
        <dbReference type="ARBA" id="ARBA00022679"/>
    </source>
</evidence>
<dbReference type="Gene3D" id="1.20.5.1930">
    <property type="match status" value="1"/>
</dbReference>
<organism evidence="6 7">
    <name type="scientific">Oxalicibacterium faecigallinarum</name>
    <dbReference type="NCBI Taxonomy" id="573741"/>
    <lineage>
        <taxon>Bacteria</taxon>
        <taxon>Pseudomonadati</taxon>
        <taxon>Pseudomonadota</taxon>
        <taxon>Betaproteobacteria</taxon>
        <taxon>Burkholderiales</taxon>
        <taxon>Oxalobacteraceae</taxon>
        <taxon>Oxalicibacterium</taxon>
    </lineage>
</organism>
<evidence type="ECO:0000256" key="4">
    <source>
        <dbReference type="SAM" id="Phobius"/>
    </source>
</evidence>
<keyword evidence="4" id="KW-1133">Transmembrane helix</keyword>
<dbReference type="GO" id="GO:0000155">
    <property type="term" value="F:phosphorelay sensor kinase activity"/>
    <property type="evidence" value="ECO:0007669"/>
    <property type="project" value="InterPro"/>
</dbReference>
<dbReference type="SUPFAM" id="SSF63829">
    <property type="entry name" value="Calcium-dependent phosphotriesterase"/>
    <property type="match status" value="1"/>
</dbReference>
<feature type="domain" description="Histidine kinase/HSP90-like ATPase" evidence="5">
    <location>
        <begin position="863"/>
        <end position="960"/>
    </location>
</feature>
<dbReference type="InterPro" id="IPR036890">
    <property type="entry name" value="HATPase_C_sf"/>
</dbReference>
<proteinExistence type="predicted"/>
<dbReference type="Proteomes" id="UP000642180">
    <property type="component" value="Unassembled WGS sequence"/>
</dbReference>
<keyword evidence="4" id="KW-0472">Membrane</keyword>
<sequence length="980" mass="109313">MEHHRWLAADGGPSQVGAIAQTADGYLWLGTNDSLFRFDGFDFTPYRAPDAKPIGIVSCLLAVEDELWVGLRAGGVVRIRKQGLTRFSPEQLQPGVVYGMARTHDGAIWAAAEDGLARFDGRRWQTEWQGWRLPEGRARAVFVDRTDTLWLATAGELFYLPSGTRQFINAGVKVEWGSGFAQAPDGAIWLAERYKGVLYRIAREQVRTTVDTFQMDVPASNLHVDHDGGLWISTLGQGVRYVDFPVDATRLRKAQVFSFRDGLSANYVWPIFADREHSIWIGTSAGLDRLRTRVLMPSELPLDGLNYALAPGRMGTLWAGTSNHGVTHLQGKHQQRFSLPSPITAAMRDAQENIWIAGPAGIWKTVGDIPRFVTSLPSGSSADSTVRALAVDAKDSLWVSINRRGLYVWKHHAWHKMLPVSALASQIMPVSAATDAQGNVWFGYRDGLLIRQQEDGVTRWTSKDGLDIGHVTAILHHGGRTWVGGQNGMGWIENDRFVRLNVPDWSAFGNVYAMLAVQTAGNADAMPELWVHTRSGIFQIESSELMHAASLPNHRVRYRSYGRLSGLANDPYQVLPLPTAVKTEDNRLWFSTSNGVFWIDPASVQSDQAGPSTHIESVMADGALLANLQPAVLPASTQRLVIDYTALSLSAPETVSFSYRLDGYDNDWQVAGRRRSATYTGLDAGDYRFRVVATDQDGIPSEQEATYTFSIEPTLYARPLFQIFGGVLIVLLLMLAYVWSMRGLRRRMHDRLAARHAERERIARELHDTLLQGVQGLLLRLQVIANAMPSETRARDDLEKALLRTEKMVEEGRDRVRDLRDAQVPVRIDLAQRLEELGRTLESDSGAVFEIRSSGTPVVMSAALHRDLYGIAHEAIVNAFLHAQATTVRVELLYTTTRIRLIVRDDGIGIPPAYLGRYGKEGHWGVSGMRERASEIGAILDIRNRDDGGTTVDVLACLRGCRWLKWQAWFNRIAEWRKHD</sequence>
<dbReference type="AlphaFoldDB" id="A0A8J3ASC5"/>
<dbReference type="InterPro" id="IPR011110">
    <property type="entry name" value="Reg_prop"/>
</dbReference>
<gene>
    <name evidence="6" type="ORF">GCM10008066_10900</name>
</gene>
<dbReference type="SUPFAM" id="SSF55874">
    <property type="entry name" value="ATPase domain of HSP90 chaperone/DNA topoisomerase II/histidine kinase"/>
    <property type="match status" value="1"/>
</dbReference>
<keyword evidence="3" id="KW-0902">Two-component regulatory system</keyword>
<dbReference type="Pfam" id="PF02518">
    <property type="entry name" value="HATPase_c"/>
    <property type="match status" value="1"/>
</dbReference>
<dbReference type="InterPro" id="IPR011712">
    <property type="entry name" value="Sig_transdc_His_kin_sub3_dim/P"/>
</dbReference>
<feature type="transmembrane region" description="Helical" evidence="4">
    <location>
        <begin position="720"/>
        <end position="739"/>
    </location>
</feature>
<dbReference type="Gene3D" id="2.60.40.10">
    <property type="entry name" value="Immunoglobulins"/>
    <property type="match status" value="1"/>
</dbReference>
<dbReference type="Gene3D" id="2.130.10.10">
    <property type="entry name" value="YVTN repeat-like/Quinoprotein amine dehydrogenase"/>
    <property type="match status" value="2"/>
</dbReference>
<dbReference type="CDD" id="cd00146">
    <property type="entry name" value="PKD"/>
    <property type="match status" value="1"/>
</dbReference>
<dbReference type="EMBL" id="BMDI01000001">
    <property type="protein sequence ID" value="GGI17820.1"/>
    <property type="molecule type" value="Genomic_DNA"/>
</dbReference>
<keyword evidence="2 6" id="KW-0418">Kinase</keyword>
<dbReference type="PANTHER" id="PTHR24421:SF62">
    <property type="entry name" value="SENSORY TRANSDUCTION HISTIDINE KINASE"/>
    <property type="match status" value="1"/>
</dbReference>
<dbReference type="GO" id="GO:0016020">
    <property type="term" value="C:membrane"/>
    <property type="evidence" value="ECO:0007669"/>
    <property type="project" value="InterPro"/>
</dbReference>
<dbReference type="InterPro" id="IPR013783">
    <property type="entry name" value="Ig-like_fold"/>
</dbReference>
<evidence type="ECO:0000259" key="5">
    <source>
        <dbReference type="SMART" id="SM00387"/>
    </source>
</evidence>
<dbReference type="PANTHER" id="PTHR24421">
    <property type="entry name" value="NITRATE/NITRITE SENSOR PROTEIN NARX-RELATED"/>
    <property type="match status" value="1"/>
</dbReference>
<evidence type="ECO:0000313" key="6">
    <source>
        <dbReference type="EMBL" id="GGI17820.1"/>
    </source>
</evidence>
<keyword evidence="4" id="KW-0812">Transmembrane</keyword>
<dbReference type="Pfam" id="PF07494">
    <property type="entry name" value="Reg_prop"/>
    <property type="match status" value="1"/>
</dbReference>
<dbReference type="SUPFAM" id="SSF101898">
    <property type="entry name" value="NHL repeat"/>
    <property type="match status" value="1"/>
</dbReference>
<protein>
    <submittedName>
        <fullName evidence="6">Histidine kinase</fullName>
    </submittedName>
</protein>